<evidence type="ECO:0000313" key="4">
    <source>
        <dbReference type="EMBL" id="MFC4160805.1"/>
    </source>
</evidence>
<evidence type="ECO:0000256" key="2">
    <source>
        <dbReference type="SAM" id="MobiDB-lite"/>
    </source>
</evidence>
<feature type="domain" description="YbgF trimerisation" evidence="3">
    <location>
        <begin position="40"/>
        <end position="116"/>
    </location>
</feature>
<keyword evidence="1" id="KW-0175">Coiled coil</keyword>
<comment type="similarity">
    <text evidence="1">Belongs to the CpoB family.</text>
</comment>
<feature type="compositionally biased region" description="Basic and acidic residues" evidence="2">
    <location>
        <begin position="242"/>
        <end position="253"/>
    </location>
</feature>
<dbReference type="Pfam" id="PF13432">
    <property type="entry name" value="TPR_16"/>
    <property type="match status" value="1"/>
</dbReference>
<reference evidence="5" key="1">
    <citation type="journal article" date="2019" name="Int. J. Syst. Evol. Microbiol.">
        <title>The Global Catalogue of Microorganisms (GCM) 10K type strain sequencing project: providing services to taxonomists for standard genome sequencing and annotation.</title>
        <authorList>
            <consortium name="The Broad Institute Genomics Platform"/>
            <consortium name="The Broad Institute Genome Sequencing Center for Infectious Disease"/>
            <person name="Wu L."/>
            <person name="Ma J."/>
        </authorList>
    </citation>
    <scope>NUCLEOTIDE SEQUENCE [LARGE SCALE GENOMIC DNA]</scope>
    <source>
        <strain evidence="5">LMG 29894</strain>
    </source>
</reference>
<dbReference type="Pfam" id="PF13174">
    <property type="entry name" value="TPR_6"/>
    <property type="match status" value="1"/>
</dbReference>
<protein>
    <recommendedName>
        <fullName evidence="1">Cell division coordinator CpoB</fullName>
    </recommendedName>
</protein>
<dbReference type="Gene3D" id="1.20.5.110">
    <property type="match status" value="1"/>
</dbReference>
<proteinExistence type="inferred from homology"/>
<dbReference type="InterPro" id="IPR011990">
    <property type="entry name" value="TPR-like_helical_dom_sf"/>
</dbReference>
<evidence type="ECO:0000256" key="1">
    <source>
        <dbReference type="HAMAP-Rule" id="MF_02066"/>
    </source>
</evidence>
<dbReference type="InterPro" id="IPR034706">
    <property type="entry name" value="CpoB"/>
</dbReference>
<evidence type="ECO:0000313" key="5">
    <source>
        <dbReference type="Proteomes" id="UP001595791"/>
    </source>
</evidence>
<gene>
    <name evidence="4" type="primary">ybgF</name>
    <name evidence="1" type="synonym">cpoB</name>
    <name evidence="4" type="ORF">ACFOW7_15800</name>
</gene>
<feature type="compositionally biased region" description="Low complexity" evidence="2">
    <location>
        <begin position="117"/>
        <end position="131"/>
    </location>
</feature>
<dbReference type="NCBIfam" id="TIGR02795">
    <property type="entry name" value="tol_pal_ybgF"/>
    <property type="match status" value="1"/>
</dbReference>
<keyword evidence="1" id="KW-0131">Cell cycle</keyword>
<dbReference type="EMBL" id="JBHSBU010000001">
    <property type="protein sequence ID" value="MFC4160805.1"/>
    <property type="molecule type" value="Genomic_DNA"/>
</dbReference>
<feature type="signal peptide" evidence="1">
    <location>
        <begin position="1"/>
        <end position="20"/>
    </location>
</feature>
<feature type="chain" id="PRO_5044904731" description="Cell division coordinator CpoB" evidence="1">
    <location>
        <begin position="21"/>
        <end position="253"/>
    </location>
</feature>
<comment type="subcellular location">
    <subcellularLocation>
        <location evidence="1">Periplasm</location>
    </subcellularLocation>
</comment>
<keyword evidence="5" id="KW-1185">Reference proteome</keyword>
<feature type="coiled-coil region" evidence="1">
    <location>
        <begin position="29"/>
        <end position="95"/>
    </location>
</feature>
<dbReference type="Gene3D" id="1.25.40.10">
    <property type="entry name" value="Tetratricopeptide repeat domain"/>
    <property type="match status" value="1"/>
</dbReference>
<dbReference type="Pfam" id="PF16331">
    <property type="entry name" value="TolA_bind_tri"/>
    <property type="match status" value="1"/>
</dbReference>
<sequence length="253" mass="28127" precursor="true">MLKRLLPLAVVLACSSATQAGLFDDDEARKQISEMRQNYERRLNELSEQIKQQDTRGGQKLIDLVNQLDGINQELAKLRGQIEVLTFNLESLQKRQKDLYVDLDGRLRAIEESGPKAATPADTAQQAQRDADAASTYEAAYNLYREGKFKGAVDAFSALVNQHPSSQVTPNAWFWLGMSQAQAKDSRGAIQSFRKLVDGWAEHPKAPDALRAIATLQLEQGDRRGATRTLKELTGAYPGTDAAREAEKQLKKL</sequence>
<organism evidence="4 5">
    <name type="scientific">Chitinimonas lacunae</name>
    <dbReference type="NCBI Taxonomy" id="1963018"/>
    <lineage>
        <taxon>Bacteria</taxon>
        <taxon>Pseudomonadati</taxon>
        <taxon>Pseudomonadota</taxon>
        <taxon>Betaproteobacteria</taxon>
        <taxon>Neisseriales</taxon>
        <taxon>Chitinibacteraceae</taxon>
        <taxon>Chitinimonas</taxon>
    </lineage>
</organism>
<dbReference type="RefSeq" id="WP_378166034.1">
    <property type="nucleotide sequence ID" value="NZ_JBHSBU010000001.1"/>
</dbReference>
<name>A0ABV8MV21_9NEIS</name>
<dbReference type="Proteomes" id="UP001595791">
    <property type="component" value="Unassembled WGS sequence"/>
</dbReference>
<dbReference type="InterPro" id="IPR014162">
    <property type="entry name" value="CpoB_C"/>
</dbReference>
<comment type="function">
    <text evidence="1">Mediates coordination of peptidoglycan synthesis and outer membrane constriction during cell division.</text>
</comment>
<dbReference type="InterPro" id="IPR019734">
    <property type="entry name" value="TPR_rpt"/>
</dbReference>
<dbReference type="HAMAP" id="MF_02066">
    <property type="entry name" value="CpoB"/>
    <property type="match status" value="1"/>
</dbReference>
<keyword evidence="1" id="KW-0574">Periplasm</keyword>
<dbReference type="SUPFAM" id="SSF48452">
    <property type="entry name" value="TPR-like"/>
    <property type="match status" value="1"/>
</dbReference>
<evidence type="ECO:0000259" key="3">
    <source>
        <dbReference type="Pfam" id="PF16331"/>
    </source>
</evidence>
<accession>A0ABV8MV21</accession>
<feature type="region of interest" description="Disordered" evidence="2">
    <location>
        <begin position="231"/>
        <end position="253"/>
    </location>
</feature>
<dbReference type="InterPro" id="IPR032519">
    <property type="entry name" value="YbgF_tri"/>
</dbReference>
<keyword evidence="1" id="KW-0732">Signal</keyword>
<keyword evidence="1" id="KW-0132">Cell division</keyword>
<comment type="caution">
    <text evidence="4">The sequence shown here is derived from an EMBL/GenBank/DDBJ whole genome shotgun (WGS) entry which is preliminary data.</text>
</comment>
<feature type="region of interest" description="Disordered" evidence="2">
    <location>
        <begin position="112"/>
        <end position="131"/>
    </location>
</feature>